<dbReference type="SMART" id="SM00235">
    <property type="entry name" value="ZnMc"/>
    <property type="match status" value="1"/>
</dbReference>
<dbReference type="InterPro" id="IPR002477">
    <property type="entry name" value="Peptidoglycan-bd-like"/>
</dbReference>
<feature type="binding site" evidence="14">
    <location>
        <position position="382"/>
    </location>
    <ligand>
        <name>Zn(2+)</name>
        <dbReference type="ChEBI" id="CHEBI:29105"/>
        <label>2</label>
        <note>catalytic</note>
    </ligand>
</feature>
<dbReference type="GO" id="GO:0030198">
    <property type="term" value="P:extracellular matrix organization"/>
    <property type="evidence" value="ECO:0007669"/>
    <property type="project" value="TreeGrafter"/>
</dbReference>
<dbReference type="GO" id="GO:0004222">
    <property type="term" value="F:metalloendopeptidase activity"/>
    <property type="evidence" value="ECO:0007669"/>
    <property type="project" value="InterPro"/>
</dbReference>
<feature type="binding site" evidence="13">
    <location>
        <position position="364"/>
    </location>
    <ligand>
        <name>Zn(2+)</name>
        <dbReference type="ChEBI" id="CHEBI:29105"/>
        <label>2</label>
        <note>catalytic</note>
    </ligand>
</feature>
<evidence type="ECO:0000256" key="8">
    <source>
        <dbReference type="ARBA" id="ARBA00022837"/>
    </source>
</evidence>
<keyword evidence="3 13" id="KW-0479">Metal-binding</keyword>
<dbReference type="SMART" id="SM00120">
    <property type="entry name" value="HX"/>
    <property type="match status" value="4"/>
</dbReference>
<feature type="binding site" evidence="14">
    <location>
        <position position="306"/>
    </location>
    <ligand>
        <name>Ca(2+)</name>
        <dbReference type="ChEBI" id="CHEBI:29108"/>
        <label>2</label>
    </ligand>
</feature>
<comment type="cofactor">
    <cofactor evidence="14">
        <name>Ca(2+)</name>
        <dbReference type="ChEBI" id="CHEBI:29108"/>
    </cofactor>
    <text evidence="14">Can bind about 5 Ca(2+) ions per subunit.</text>
</comment>
<dbReference type="InterPro" id="IPR001818">
    <property type="entry name" value="Pept_M10_metallopeptidase"/>
</dbReference>
<dbReference type="PANTHER" id="PTHR10201:SF325">
    <property type="entry name" value="MATRIX METALLOPROTEINASE-21"/>
    <property type="match status" value="1"/>
</dbReference>
<feature type="binding site" evidence="14">
    <location>
        <position position="586"/>
    </location>
    <ligand>
        <name>Ca(2+)</name>
        <dbReference type="ChEBI" id="CHEBI:29108"/>
        <label>4</label>
    </ligand>
</feature>
<dbReference type="InterPro" id="IPR006026">
    <property type="entry name" value="Peptidase_Metallo"/>
</dbReference>
<sequence length="663" mass="76726">MILHSRIMLIFLFSYLLNSWHLTEGEKVYHNRDRSDIQQGPANRAETVVTHKFAQRYLWKYGWTEPVKWESLQYESVMEPEEEDVAPPDVSVVLMEDHSESGNVEKSQDAEPTESPQFLNALRRFQEANGLPVTGILDKATKKIMNTPRCGVPDHKVPETKEGTSMPNANRITKDANSRSTGNTADISNFSENTTTSAIEQSNITDHTGATNSTNANGSGQIVQGRLLQRLVEHARKKRSDSLRNGIKTVAFPKPKVKWRLLGEGYSEWLPTDQQRYILNLAFRMWSEVVPLIFEEDIISPAYEIDIKLGFGTRRHLGCSQVFDGMGQEFAHAWHLGDIHFDDDEHFVPPNSKEGISLLKVALHEIGHVLGLTHMNQMGSIMQPNYIPANTKEELDWMDRKAIQKIYGKCEGRFNTVFDWVRKESKENGIYHYNTYFFRSSWYWMYENRNNRTRYGDPIQLSTGWLGIPQTDIDAFVHIWTWNKDYTLFFKGTQYWRYDNENDKAYTMDPEGNKYPRLITEGFIGVFSTIDTAFFDKRDNNIYFFREHNVTAFNVETNNIVEGYPKPIKYVFPAVFPDDHPMGNLDAVYFSYAHDDIFFIKDKYVWKVVNEKDRHSNSTLPKNGLLFRHQLNELWHDICDVHPSVLSTSKRKNMSTPSGNSSN</sequence>
<evidence type="ECO:0000256" key="11">
    <source>
        <dbReference type="ARBA" id="ARBA00023180"/>
    </source>
</evidence>
<dbReference type="OrthoDB" id="406838at2759"/>
<dbReference type="GO" id="GO:0006508">
    <property type="term" value="P:proteolysis"/>
    <property type="evidence" value="ECO:0007669"/>
    <property type="project" value="UniProtKB-KW"/>
</dbReference>
<feature type="binding site" evidence="14">
    <location>
        <position position="345"/>
    </location>
    <ligand>
        <name>Ca(2+)</name>
        <dbReference type="ChEBI" id="CHEBI:29108"/>
        <label>3</label>
    </ligand>
</feature>
<dbReference type="FunFam" id="2.110.10.10:FF:000012">
    <property type="entry name" value="Matrix metallopeptidase 21"/>
    <property type="match status" value="1"/>
</dbReference>
<dbReference type="GO" id="GO:0031012">
    <property type="term" value="C:extracellular matrix"/>
    <property type="evidence" value="ECO:0007669"/>
    <property type="project" value="InterPro"/>
</dbReference>
<keyword evidence="8 14" id="KW-0106">Calcium</keyword>
<keyword evidence="6" id="KW-0378">Hydrolase</keyword>
<evidence type="ECO:0000256" key="13">
    <source>
        <dbReference type="PIRSR" id="PIRSR001191-2"/>
    </source>
</evidence>
<evidence type="ECO:0000256" key="5">
    <source>
        <dbReference type="ARBA" id="ARBA00022737"/>
    </source>
</evidence>
<protein>
    <submittedName>
        <fullName evidence="21">Matrix metalloproteinase-21-like</fullName>
    </submittedName>
</protein>
<feature type="repeat" description="Hemopexin" evidence="16">
    <location>
        <begin position="470"/>
        <end position="526"/>
    </location>
</feature>
<dbReference type="Proteomes" id="UP000515156">
    <property type="component" value="Chromosome 2"/>
</dbReference>
<feature type="binding site" evidence="14">
    <location>
        <position position="533"/>
    </location>
    <ligand>
        <name>Ca(2+)</name>
        <dbReference type="ChEBI" id="CHEBI:29108"/>
        <label>5</label>
    </ligand>
</feature>
<dbReference type="Pfam" id="PF00413">
    <property type="entry name" value="Peptidase_M10"/>
    <property type="match status" value="1"/>
</dbReference>
<dbReference type="GO" id="GO:0030574">
    <property type="term" value="P:collagen catabolic process"/>
    <property type="evidence" value="ECO:0007669"/>
    <property type="project" value="TreeGrafter"/>
</dbReference>
<evidence type="ECO:0000256" key="9">
    <source>
        <dbReference type="ARBA" id="ARBA00023049"/>
    </source>
</evidence>
<evidence type="ECO:0000256" key="7">
    <source>
        <dbReference type="ARBA" id="ARBA00022833"/>
    </source>
</evidence>
<dbReference type="InterPro" id="IPR024079">
    <property type="entry name" value="MetalloPept_cat_dom_sf"/>
</dbReference>
<dbReference type="InterPro" id="IPR036375">
    <property type="entry name" value="Hemopexin-like_dom_sf"/>
</dbReference>
<feature type="binding site" evidence="14">
    <location>
        <position position="340"/>
    </location>
    <ligand>
        <name>Zn(2+)</name>
        <dbReference type="ChEBI" id="CHEBI:29105"/>
        <label>1</label>
    </ligand>
</feature>
<keyword evidence="10" id="KW-1015">Disulfide bond</keyword>
<feature type="binding site" evidence="14">
    <location>
        <position position="338"/>
    </location>
    <ligand>
        <name>Ca(2+)</name>
        <dbReference type="ChEBI" id="CHEBI:29108"/>
        <label>2</label>
    </ligand>
</feature>
<keyword evidence="9" id="KW-0482">Metalloprotease</keyword>
<dbReference type="SUPFAM" id="SSF55486">
    <property type="entry name" value="Metalloproteases ('zincins'), catalytic domain"/>
    <property type="match status" value="1"/>
</dbReference>
<feature type="compositionally biased region" description="Basic and acidic residues" evidence="17">
    <location>
        <begin position="152"/>
        <end position="162"/>
    </location>
</feature>
<feature type="binding site" evidence="14">
    <location>
        <position position="474"/>
    </location>
    <ligand>
        <name>Ca(2+)</name>
        <dbReference type="ChEBI" id="CHEBI:29108"/>
        <label>4</label>
    </ligand>
</feature>
<dbReference type="KEGG" id="muo:115461210"/>
<feature type="chain" id="PRO_5028365175" evidence="18">
    <location>
        <begin position="26"/>
        <end position="663"/>
    </location>
</feature>
<feature type="binding site" evidence="13">
    <location>
        <position position="374"/>
    </location>
    <ligand>
        <name>Zn(2+)</name>
        <dbReference type="ChEBI" id="CHEBI:29105"/>
        <label>2</label>
        <note>catalytic</note>
    </ligand>
</feature>
<name>A0A6P7X839_9AMPH</name>
<dbReference type="GeneID" id="115461210"/>
<evidence type="ECO:0000256" key="12">
    <source>
        <dbReference type="PIRSR" id="PIRSR001191-1"/>
    </source>
</evidence>
<dbReference type="InterPro" id="IPR018487">
    <property type="entry name" value="Hemopexin-like_repeat"/>
</dbReference>
<evidence type="ECO:0000256" key="16">
    <source>
        <dbReference type="PROSITE-ProRule" id="PRU01011"/>
    </source>
</evidence>
<dbReference type="PROSITE" id="PS51642">
    <property type="entry name" value="HEMOPEXIN_2"/>
    <property type="match status" value="3"/>
</dbReference>
<reference evidence="21" key="1">
    <citation type="submission" date="2025-08" db="UniProtKB">
        <authorList>
            <consortium name="RefSeq"/>
        </authorList>
    </citation>
    <scope>IDENTIFICATION</scope>
</reference>
<feature type="binding site" evidence="14">
    <location>
        <position position="324"/>
    </location>
    <ligand>
        <name>Ca(2+)</name>
        <dbReference type="ChEBI" id="CHEBI:29108"/>
        <label>3</label>
    </ligand>
</feature>
<keyword evidence="2" id="KW-0645">Protease</keyword>
<feature type="signal peptide" evidence="18">
    <location>
        <begin position="1"/>
        <end position="25"/>
    </location>
</feature>
<dbReference type="InterPro" id="IPR033739">
    <property type="entry name" value="M10A_MMP"/>
</dbReference>
<feature type="modified residue" description="Phosphotyrosine; by PKDCC" evidence="15">
    <location>
        <position position="515"/>
    </location>
</feature>
<gene>
    <name evidence="21" type="primary">LOC115461210</name>
</gene>
<organism evidence="20 21">
    <name type="scientific">Microcaecilia unicolor</name>
    <dbReference type="NCBI Taxonomy" id="1415580"/>
    <lineage>
        <taxon>Eukaryota</taxon>
        <taxon>Metazoa</taxon>
        <taxon>Chordata</taxon>
        <taxon>Craniata</taxon>
        <taxon>Vertebrata</taxon>
        <taxon>Euteleostomi</taxon>
        <taxon>Amphibia</taxon>
        <taxon>Gymnophiona</taxon>
        <taxon>Siphonopidae</taxon>
        <taxon>Microcaecilia</taxon>
    </lineage>
</organism>
<feature type="binding site" evidence="14">
    <location>
        <position position="342"/>
    </location>
    <ligand>
        <name>Ca(2+)</name>
        <dbReference type="ChEBI" id="CHEBI:29108"/>
        <label>3</label>
    </ligand>
</feature>
<evidence type="ECO:0000256" key="10">
    <source>
        <dbReference type="ARBA" id="ARBA00023157"/>
    </source>
</evidence>
<feature type="binding site" evidence="14">
    <location>
        <position position="343"/>
    </location>
    <ligand>
        <name>Ca(2+)</name>
        <dbReference type="ChEBI" id="CHEBI:29108"/>
        <label>1</label>
    </ligand>
</feature>
<dbReference type="GO" id="GO:0007368">
    <property type="term" value="P:determination of left/right symmetry"/>
    <property type="evidence" value="ECO:0007669"/>
    <property type="project" value="UniProtKB-ARBA"/>
</dbReference>
<feature type="repeat" description="Hemopexin" evidence="16">
    <location>
        <begin position="411"/>
        <end position="468"/>
    </location>
</feature>
<feature type="compositionally biased region" description="Polar residues" evidence="17">
    <location>
        <begin position="178"/>
        <end position="195"/>
    </location>
</feature>
<keyword evidence="7 13" id="KW-0862">Zinc</keyword>
<evidence type="ECO:0000313" key="21">
    <source>
        <dbReference type="RefSeq" id="XP_030046740.1"/>
    </source>
</evidence>
<feature type="domain" description="Peptidase metallopeptidase" evidence="19">
    <location>
        <begin position="248"/>
        <end position="409"/>
    </location>
</feature>
<dbReference type="PANTHER" id="PTHR10201">
    <property type="entry name" value="MATRIX METALLOPROTEINASE"/>
    <property type="match status" value="1"/>
</dbReference>
<evidence type="ECO:0000256" key="3">
    <source>
        <dbReference type="ARBA" id="ARBA00022723"/>
    </source>
</evidence>
<dbReference type="CDD" id="cd04278">
    <property type="entry name" value="ZnMc_MMP"/>
    <property type="match status" value="1"/>
</dbReference>
<feature type="region of interest" description="Disordered" evidence="17">
    <location>
        <begin position="146"/>
        <end position="195"/>
    </location>
</feature>
<feature type="binding site" evidence="14">
    <location>
        <position position="345"/>
    </location>
    <ligand>
        <name>Ca(2+)</name>
        <dbReference type="ChEBI" id="CHEBI:29108"/>
        <label>1</label>
    </ligand>
</feature>
<keyword evidence="20" id="KW-1185">Reference proteome</keyword>
<feature type="binding site" evidence="14">
    <location>
        <position position="325"/>
    </location>
    <ligand>
        <name>Ca(2+)</name>
        <dbReference type="ChEBI" id="CHEBI:29108"/>
        <label>3</label>
    </ligand>
</feature>
<dbReference type="InterPro" id="IPR036365">
    <property type="entry name" value="PGBD-like_sf"/>
</dbReference>
<evidence type="ECO:0000256" key="17">
    <source>
        <dbReference type="SAM" id="MobiDB-lite"/>
    </source>
</evidence>
<comment type="cofactor">
    <cofactor evidence="14">
        <name>Zn(2+)</name>
        <dbReference type="ChEBI" id="CHEBI:29105"/>
    </cofactor>
    <text evidence="14">Binds 2 Zn(2+) ions per subunit.</text>
</comment>
<dbReference type="PIRSF" id="PIRSF001191">
    <property type="entry name" value="Peptidase_M10A_matrix"/>
    <property type="match status" value="1"/>
</dbReference>
<evidence type="ECO:0000256" key="2">
    <source>
        <dbReference type="ARBA" id="ARBA00022670"/>
    </source>
</evidence>
<dbReference type="AlphaFoldDB" id="A0A6P7X839"/>
<comment type="similarity">
    <text evidence="1">Belongs to the peptidase M10A family.</text>
</comment>
<feature type="binding site" evidence="14">
    <location>
        <position position="332"/>
    </location>
    <ligand>
        <name>Zn(2+)</name>
        <dbReference type="ChEBI" id="CHEBI:29105"/>
        <label>1</label>
    </ligand>
</feature>
<evidence type="ECO:0000256" key="4">
    <source>
        <dbReference type="ARBA" id="ARBA00022729"/>
    </source>
</evidence>
<feature type="binding site" evidence="14">
    <location>
        <position position="316"/>
    </location>
    <ligand>
        <name>Zn(2+)</name>
        <dbReference type="ChEBI" id="CHEBI:29105"/>
        <label>1</label>
    </ligand>
</feature>
<evidence type="ECO:0000259" key="19">
    <source>
        <dbReference type="SMART" id="SM00235"/>
    </source>
</evidence>
<evidence type="ECO:0000256" key="6">
    <source>
        <dbReference type="ARBA" id="ARBA00022801"/>
    </source>
</evidence>
<feature type="active site" evidence="12">
    <location>
        <position position="365"/>
    </location>
</feature>
<evidence type="ECO:0000256" key="18">
    <source>
        <dbReference type="SAM" id="SignalP"/>
    </source>
</evidence>
<dbReference type="Gene3D" id="2.110.10.10">
    <property type="entry name" value="Hemopexin-like domain"/>
    <property type="match status" value="2"/>
</dbReference>
<feature type="binding site" evidence="13">
    <location>
        <position position="368"/>
    </location>
    <ligand>
        <name>Zn(2+)</name>
        <dbReference type="ChEBI" id="CHEBI:29105"/>
        <label>2</label>
        <note>catalytic</note>
    </ligand>
</feature>
<dbReference type="PRINTS" id="PR00138">
    <property type="entry name" value="MATRIXIN"/>
</dbReference>
<dbReference type="Pfam" id="PF01471">
    <property type="entry name" value="PG_binding_1"/>
    <property type="match status" value="1"/>
</dbReference>
<accession>A0A6P7X839</accession>
<dbReference type="InParanoid" id="A0A6P7X839"/>
<dbReference type="RefSeq" id="XP_030046740.1">
    <property type="nucleotide sequence ID" value="XM_030190880.1"/>
</dbReference>
<dbReference type="SUPFAM" id="SSF50923">
    <property type="entry name" value="Hemopexin-like domain"/>
    <property type="match status" value="1"/>
</dbReference>
<keyword evidence="5" id="KW-0677">Repeat</keyword>
<proteinExistence type="inferred from homology"/>
<evidence type="ECO:0000256" key="14">
    <source>
        <dbReference type="PIRSR" id="PIRSR621190-2"/>
    </source>
</evidence>
<dbReference type="Gene3D" id="3.40.390.10">
    <property type="entry name" value="Collagenase (Catalytic Domain)"/>
    <property type="match status" value="1"/>
</dbReference>
<keyword evidence="4 18" id="KW-0732">Signal</keyword>
<dbReference type="SUPFAM" id="SSF47090">
    <property type="entry name" value="PGBD-like"/>
    <property type="match status" value="1"/>
</dbReference>
<feature type="repeat" description="Hemopexin" evidence="16">
    <location>
        <begin position="527"/>
        <end position="575"/>
    </location>
</feature>
<evidence type="ECO:0000313" key="20">
    <source>
        <dbReference type="Proteomes" id="UP000515156"/>
    </source>
</evidence>
<feature type="binding site" evidence="14">
    <location>
        <position position="430"/>
    </location>
    <ligand>
        <name>Ca(2+)</name>
        <dbReference type="ChEBI" id="CHEBI:29108"/>
        <label>5</label>
    </ligand>
</feature>
<dbReference type="Pfam" id="PF00045">
    <property type="entry name" value="Hemopexin"/>
    <property type="match status" value="2"/>
</dbReference>
<feature type="binding site" evidence="14">
    <location>
        <position position="588"/>
    </location>
    <ligand>
        <name>Ca(2+)</name>
        <dbReference type="ChEBI" id="CHEBI:29108"/>
        <label>5</label>
    </ligand>
</feature>
<keyword evidence="11" id="KW-0325">Glycoprotein</keyword>
<dbReference type="InterPro" id="IPR021190">
    <property type="entry name" value="Pept_M10A"/>
</dbReference>
<evidence type="ECO:0000256" key="15">
    <source>
        <dbReference type="PIRSR" id="PIRSR621190-4"/>
    </source>
</evidence>
<dbReference type="GO" id="GO:0008270">
    <property type="term" value="F:zinc ion binding"/>
    <property type="evidence" value="ECO:0007669"/>
    <property type="project" value="InterPro"/>
</dbReference>
<evidence type="ECO:0000256" key="1">
    <source>
        <dbReference type="ARBA" id="ARBA00010370"/>
    </source>
</evidence>